<proteinExistence type="predicted"/>
<evidence type="ECO:0000313" key="2">
    <source>
        <dbReference type="Proteomes" id="UP000663193"/>
    </source>
</evidence>
<gene>
    <name evidence="1" type="ORF">JI435_115710</name>
</gene>
<dbReference type="RefSeq" id="XP_001801811.1">
    <property type="nucleotide sequence ID" value="XM_001801759.1"/>
</dbReference>
<sequence length="218" mass="24957">MPPSKRTRIFRECKKYLKKQSKNNARYWDTSAVLHSPELCQAFERMSSSEAGEGLAEAAHRRLTNLIQHHDNQEDLADIIGAWHDAHHRGHMRQAQKDLHLILAQCKYLPEDAGERFEQIAEDADDQLRRLHDRWKTAVHCTYLDRVDAVAPKILQPRVHLRGLRYLVMADQVETALGGLHQAMLDNQGWATLPYSDDEAVVVLRMAELHGTALRSGD</sequence>
<dbReference type="VEuPathDB" id="FungiDB:JI435_115710"/>
<name>A0A7U2FD58_PHANO</name>
<dbReference type="EMBL" id="CP069036">
    <property type="protein sequence ID" value="QRD02848.1"/>
    <property type="molecule type" value="Genomic_DNA"/>
</dbReference>
<dbReference type="KEGG" id="pno:SNOG_11571"/>
<evidence type="ECO:0000313" key="1">
    <source>
        <dbReference type="EMBL" id="QRD02848.1"/>
    </source>
</evidence>
<organism evidence="1 2">
    <name type="scientific">Phaeosphaeria nodorum (strain SN15 / ATCC MYA-4574 / FGSC 10173)</name>
    <name type="common">Glume blotch fungus</name>
    <name type="synonym">Parastagonospora nodorum</name>
    <dbReference type="NCBI Taxonomy" id="321614"/>
    <lineage>
        <taxon>Eukaryota</taxon>
        <taxon>Fungi</taxon>
        <taxon>Dikarya</taxon>
        <taxon>Ascomycota</taxon>
        <taxon>Pezizomycotina</taxon>
        <taxon>Dothideomycetes</taxon>
        <taxon>Pleosporomycetidae</taxon>
        <taxon>Pleosporales</taxon>
        <taxon>Pleosporineae</taxon>
        <taxon>Phaeosphaeriaceae</taxon>
        <taxon>Parastagonospora</taxon>
    </lineage>
</organism>
<dbReference type="Proteomes" id="UP000663193">
    <property type="component" value="Chromosome 14"/>
</dbReference>
<keyword evidence="2" id="KW-1185">Reference proteome</keyword>
<reference evidence="2" key="1">
    <citation type="journal article" date="2021" name="BMC Genomics">
        <title>Chromosome-level genome assembly and manually-curated proteome of model necrotroph Parastagonospora nodorum Sn15 reveals a genome-wide trove of candidate effector homologs, and redundancy of virulence-related functions within an accessory chromosome.</title>
        <authorList>
            <person name="Bertazzoni S."/>
            <person name="Jones D.A.B."/>
            <person name="Phan H.T."/>
            <person name="Tan K.-C."/>
            <person name="Hane J.K."/>
        </authorList>
    </citation>
    <scope>NUCLEOTIDE SEQUENCE [LARGE SCALE GENOMIC DNA]</scope>
    <source>
        <strain evidence="2">SN15 / ATCC MYA-4574 / FGSC 10173)</strain>
    </source>
</reference>
<accession>A0A7U2FD58</accession>
<dbReference type="AlphaFoldDB" id="A0A7U2FD58"/>
<protein>
    <submittedName>
        <fullName evidence="1">Uncharacterized protein</fullName>
    </submittedName>
</protein>